<evidence type="ECO:0000259" key="5">
    <source>
        <dbReference type="PROSITE" id="PS50102"/>
    </source>
</evidence>
<dbReference type="InterPro" id="IPR012677">
    <property type="entry name" value="Nucleotide-bd_a/b_plait_sf"/>
</dbReference>
<sequence length="193" mass="22828">MEQDLALWNPKKNPSATSNPYNTMFVARLNYDTSESKLRREVEVYGRVNQIVLVKNQKTGKPRGYAFVEFEHERDMHGKGLGKNRSGPAEKPIKSSSKHENGKEPSGFGSRRYERTSGYSRDKDYGRKRRSRSRSRSHDRERRRSRSRDRHRRHRSPDHDRGYKRGRDRGRDDMMRQYGEYGAEIRAEYNGDM</sequence>
<dbReference type="InterPro" id="IPR051183">
    <property type="entry name" value="U1_U11-U12_snRNP_70-35kDa"/>
</dbReference>
<dbReference type="GO" id="GO:0003729">
    <property type="term" value="F:mRNA binding"/>
    <property type="evidence" value="ECO:0007669"/>
    <property type="project" value="TreeGrafter"/>
</dbReference>
<keyword evidence="3" id="KW-0694">RNA-binding</keyword>
<evidence type="ECO:0000256" key="1">
    <source>
        <dbReference type="ARBA" id="ARBA00004123"/>
    </source>
</evidence>
<accession>A0A3P8GI65</accession>
<feature type="region of interest" description="Disordered" evidence="4">
    <location>
        <begin position="1"/>
        <end position="20"/>
    </location>
</feature>
<dbReference type="PROSITE" id="PS50102">
    <property type="entry name" value="RRM"/>
    <property type="match status" value="1"/>
</dbReference>
<dbReference type="GO" id="GO:0071011">
    <property type="term" value="C:precatalytic spliceosome"/>
    <property type="evidence" value="ECO:0007669"/>
    <property type="project" value="TreeGrafter"/>
</dbReference>
<dbReference type="GO" id="GO:0000398">
    <property type="term" value="P:mRNA splicing, via spliceosome"/>
    <property type="evidence" value="ECO:0007669"/>
    <property type="project" value="TreeGrafter"/>
</dbReference>
<evidence type="ECO:0000256" key="4">
    <source>
        <dbReference type="SAM" id="MobiDB-lite"/>
    </source>
</evidence>
<dbReference type="Pfam" id="PF00076">
    <property type="entry name" value="RRM_1"/>
    <property type="match status" value="1"/>
</dbReference>
<dbReference type="SMART" id="SM00360">
    <property type="entry name" value="RRM"/>
    <property type="match status" value="1"/>
</dbReference>
<proteinExistence type="predicted"/>
<gene>
    <name evidence="6" type="ORF">ECPE_LOCUS11538</name>
</gene>
<dbReference type="Proteomes" id="UP000272942">
    <property type="component" value="Unassembled WGS sequence"/>
</dbReference>
<dbReference type="AlphaFoldDB" id="A0A3P8GI65"/>
<feature type="compositionally biased region" description="Basic residues" evidence="4">
    <location>
        <begin position="143"/>
        <end position="156"/>
    </location>
</feature>
<evidence type="ECO:0000256" key="2">
    <source>
        <dbReference type="ARBA" id="ARBA00023242"/>
    </source>
</evidence>
<feature type="compositionally biased region" description="Basic and acidic residues" evidence="4">
    <location>
        <begin position="157"/>
        <end position="175"/>
    </location>
</feature>
<dbReference type="GO" id="GO:0005685">
    <property type="term" value="C:U1 snRNP"/>
    <property type="evidence" value="ECO:0007669"/>
    <property type="project" value="TreeGrafter"/>
</dbReference>
<name>A0A3P8GI65_9TREM</name>
<comment type="subcellular location">
    <subcellularLocation>
        <location evidence="1">Nucleus</location>
    </subcellularLocation>
</comment>
<dbReference type="InterPro" id="IPR000504">
    <property type="entry name" value="RRM_dom"/>
</dbReference>
<keyword evidence="2" id="KW-0539">Nucleus</keyword>
<dbReference type="InterPro" id="IPR035979">
    <property type="entry name" value="RBD_domain_sf"/>
</dbReference>
<feature type="domain" description="RRM" evidence="5">
    <location>
        <begin position="22"/>
        <end position="75"/>
    </location>
</feature>
<dbReference type="PANTHER" id="PTHR13952:SF5">
    <property type="entry name" value="U1 SMALL NUCLEAR RIBONUCLEOPROTEIN 70 KDA"/>
    <property type="match status" value="1"/>
</dbReference>
<protein>
    <recommendedName>
        <fullName evidence="5">RRM domain-containing protein</fullName>
    </recommendedName>
</protein>
<feature type="compositionally biased region" description="Basic and acidic residues" evidence="4">
    <location>
        <begin position="91"/>
        <end position="103"/>
    </location>
</feature>
<evidence type="ECO:0000313" key="7">
    <source>
        <dbReference type="Proteomes" id="UP000272942"/>
    </source>
</evidence>
<reference evidence="6 7" key="1">
    <citation type="submission" date="2018-11" db="EMBL/GenBank/DDBJ databases">
        <authorList>
            <consortium name="Pathogen Informatics"/>
        </authorList>
    </citation>
    <scope>NUCLEOTIDE SEQUENCE [LARGE SCALE GENOMIC DNA]</scope>
    <source>
        <strain evidence="6 7">Egypt</strain>
    </source>
</reference>
<dbReference type="Gene3D" id="3.30.70.330">
    <property type="match status" value="1"/>
</dbReference>
<keyword evidence="7" id="KW-1185">Reference proteome</keyword>
<dbReference type="GO" id="GO:0030619">
    <property type="term" value="F:U1 snRNA binding"/>
    <property type="evidence" value="ECO:0007669"/>
    <property type="project" value="TreeGrafter"/>
</dbReference>
<feature type="compositionally biased region" description="Basic residues" evidence="4">
    <location>
        <begin position="126"/>
        <end position="135"/>
    </location>
</feature>
<organism evidence="6 7">
    <name type="scientific">Echinostoma caproni</name>
    <dbReference type="NCBI Taxonomy" id="27848"/>
    <lineage>
        <taxon>Eukaryota</taxon>
        <taxon>Metazoa</taxon>
        <taxon>Spiralia</taxon>
        <taxon>Lophotrochozoa</taxon>
        <taxon>Platyhelminthes</taxon>
        <taxon>Trematoda</taxon>
        <taxon>Digenea</taxon>
        <taxon>Plagiorchiida</taxon>
        <taxon>Echinostomata</taxon>
        <taxon>Echinostomatoidea</taxon>
        <taxon>Echinostomatidae</taxon>
        <taxon>Echinostoma</taxon>
    </lineage>
</organism>
<dbReference type="PANTHER" id="PTHR13952">
    <property type="entry name" value="U1 SMALL NUCLEAR RIBONUCLEOPROTEIN 70 KD"/>
    <property type="match status" value="1"/>
</dbReference>
<evidence type="ECO:0000256" key="3">
    <source>
        <dbReference type="PROSITE-ProRule" id="PRU00176"/>
    </source>
</evidence>
<dbReference type="OrthoDB" id="272703at2759"/>
<feature type="region of interest" description="Disordered" evidence="4">
    <location>
        <begin position="76"/>
        <end position="176"/>
    </location>
</feature>
<dbReference type="EMBL" id="UZAN01051022">
    <property type="protein sequence ID" value="VDP88632.1"/>
    <property type="molecule type" value="Genomic_DNA"/>
</dbReference>
<dbReference type="SUPFAM" id="SSF54928">
    <property type="entry name" value="RNA-binding domain, RBD"/>
    <property type="match status" value="1"/>
</dbReference>
<feature type="compositionally biased region" description="Basic and acidic residues" evidence="4">
    <location>
        <begin position="111"/>
        <end position="125"/>
    </location>
</feature>
<evidence type="ECO:0000313" key="6">
    <source>
        <dbReference type="EMBL" id="VDP88632.1"/>
    </source>
</evidence>
<dbReference type="GO" id="GO:0071004">
    <property type="term" value="C:U2-type prespliceosome"/>
    <property type="evidence" value="ECO:0007669"/>
    <property type="project" value="TreeGrafter"/>
</dbReference>